<evidence type="ECO:0000256" key="1">
    <source>
        <dbReference type="SAM" id="MobiDB-lite"/>
    </source>
</evidence>
<dbReference type="KEGG" id="fiy:BN1229_v1_1686"/>
<keyword evidence="3" id="KW-1185">Reference proteome</keyword>
<evidence type="ECO:0000313" key="2">
    <source>
        <dbReference type="EMBL" id="CPR18381.1"/>
    </source>
</evidence>
<evidence type="ECO:0000313" key="3">
    <source>
        <dbReference type="Proteomes" id="UP000033187"/>
    </source>
</evidence>
<accession>A0A0D6JE34</accession>
<dbReference type="Proteomes" id="UP000033187">
    <property type="component" value="Chromosome 1"/>
</dbReference>
<gene>
    <name evidence="2" type="ORF">YBN1229_v1_1686</name>
</gene>
<feature type="region of interest" description="Disordered" evidence="1">
    <location>
        <begin position="1"/>
        <end position="23"/>
    </location>
</feature>
<reference evidence="3" key="1">
    <citation type="submission" date="2015-02" db="EMBL/GenBank/DDBJ databases">
        <authorList>
            <person name="Chooi Y.-H."/>
        </authorList>
    </citation>
    <scope>NUCLEOTIDE SEQUENCE [LARGE SCALE GENOMIC DNA]</scope>
    <source>
        <strain evidence="3">strain Y</strain>
    </source>
</reference>
<sequence>MLNQATGWGINQRGADGGKPLPRKGDIENAKLFRSLDRTFVAVFVVAWQGI</sequence>
<dbReference type="AlphaFoldDB" id="A0A0D6JE34"/>
<dbReference type="EMBL" id="LN829119">
    <property type="protein sequence ID" value="CPR18381.1"/>
    <property type="molecule type" value="Genomic_DNA"/>
</dbReference>
<proteinExistence type="predicted"/>
<name>A0A0D6JE34_9HYPH</name>
<dbReference type="KEGG" id="fil:BN1229_v1_1682"/>
<evidence type="ECO:0008006" key="4">
    <source>
        <dbReference type="Google" id="ProtNLM"/>
    </source>
</evidence>
<organism evidence="2 3">
    <name type="scientific">Candidatus Filomicrobium marinum</name>
    <dbReference type="NCBI Taxonomy" id="1608628"/>
    <lineage>
        <taxon>Bacteria</taxon>
        <taxon>Pseudomonadati</taxon>
        <taxon>Pseudomonadota</taxon>
        <taxon>Alphaproteobacteria</taxon>
        <taxon>Hyphomicrobiales</taxon>
        <taxon>Hyphomicrobiaceae</taxon>
        <taxon>Filomicrobium</taxon>
    </lineage>
</organism>
<protein>
    <recommendedName>
        <fullName evidence="4">Transposase</fullName>
    </recommendedName>
</protein>